<name>A0A1D1W7X2_RAMVA</name>
<organism evidence="1 2">
    <name type="scientific">Ramazzottius varieornatus</name>
    <name type="common">Water bear</name>
    <name type="synonym">Tardigrade</name>
    <dbReference type="NCBI Taxonomy" id="947166"/>
    <lineage>
        <taxon>Eukaryota</taxon>
        <taxon>Metazoa</taxon>
        <taxon>Ecdysozoa</taxon>
        <taxon>Tardigrada</taxon>
        <taxon>Eutardigrada</taxon>
        <taxon>Parachela</taxon>
        <taxon>Hypsibioidea</taxon>
        <taxon>Ramazzottiidae</taxon>
        <taxon>Ramazzottius</taxon>
    </lineage>
</organism>
<evidence type="ECO:0000313" key="2">
    <source>
        <dbReference type="Proteomes" id="UP000186922"/>
    </source>
</evidence>
<comment type="caution">
    <text evidence="1">The sequence shown here is derived from an EMBL/GenBank/DDBJ whole genome shotgun (WGS) entry which is preliminary data.</text>
</comment>
<reference evidence="1 2" key="1">
    <citation type="journal article" date="2016" name="Nat. Commun.">
        <title>Extremotolerant tardigrade genome and improved radiotolerance of human cultured cells by tardigrade-unique protein.</title>
        <authorList>
            <person name="Hashimoto T."/>
            <person name="Horikawa D.D."/>
            <person name="Saito Y."/>
            <person name="Kuwahara H."/>
            <person name="Kozuka-Hata H."/>
            <person name="Shin-I T."/>
            <person name="Minakuchi Y."/>
            <person name="Ohishi K."/>
            <person name="Motoyama A."/>
            <person name="Aizu T."/>
            <person name="Enomoto A."/>
            <person name="Kondo K."/>
            <person name="Tanaka S."/>
            <person name="Hara Y."/>
            <person name="Koshikawa S."/>
            <person name="Sagara H."/>
            <person name="Miura T."/>
            <person name="Yokobori S."/>
            <person name="Miyagawa K."/>
            <person name="Suzuki Y."/>
            <person name="Kubo T."/>
            <person name="Oyama M."/>
            <person name="Kohara Y."/>
            <person name="Fujiyama A."/>
            <person name="Arakawa K."/>
            <person name="Katayama T."/>
            <person name="Toyoda A."/>
            <person name="Kunieda T."/>
        </authorList>
    </citation>
    <scope>NUCLEOTIDE SEQUENCE [LARGE SCALE GENOMIC DNA]</scope>
    <source>
        <strain evidence="1 2">YOKOZUNA-1</strain>
    </source>
</reference>
<keyword evidence="2" id="KW-1185">Reference proteome</keyword>
<evidence type="ECO:0000313" key="1">
    <source>
        <dbReference type="EMBL" id="GAV07604.1"/>
    </source>
</evidence>
<dbReference type="EMBL" id="BDGG01000015">
    <property type="protein sequence ID" value="GAV07604.1"/>
    <property type="molecule type" value="Genomic_DNA"/>
</dbReference>
<sequence length="117" mass="13575">MAKSVQLVDWENTDDGFIQYEQQYRTEPVPLYIDTFMDMCYPPINEDFPLYVVSFIRGAFFFSWKEIDDERRGFEELLKKDHMGVGLGLRCTLQGDVVDVRAGIRFTVGALGLTVRH</sequence>
<gene>
    <name evidence="1" type="primary">RvY_17421-1</name>
    <name evidence="1" type="synonym">RvY_17421.1</name>
    <name evidence="1" type="ORF">RvY_17421</name>
</gene>
<proteinExistence type="predicted"/>
<protein>
    <submittedName>
        <fullName evidence="1">Uncharacterized protein</fullName>
    </submittedName>
</protein>
<dbReference type="AlphaFoldDB" id="A0A1D1W7X2"/>
<accession>A0A1D1W7X2</accession>
<dbReference type="Proteomes" id="UP000186922">
    <property type="component" value="Unassembled WGS sequence"/>
</dbReference>